<dbReference type="EMBL" id="JH993062">
    <property type="protein sequence ID" value="EKX37235.1"/>
    <property type="molecule type" value="Genomic_DNA"/>
</dbReference>
<dbReference type="PANTHER" id="PTHR45815">
    <property type="entry name" value="PROTEIN DISULFIDE-ISOMERASE A6"/>
    <property type="match status" value="1"/>
</dbReference>
<feature type="compositionally biased region" description="Basic and acidic residues" evidence="2">
    <location>
        <begin position="660"/>
        <end position="688"/>
    </location>
</feature>
<feature type="compositionally biased region" description="Basic and acidic residues" evidence="2">
    <location>
        <begin position="616"/>
        <end position="627"/>
    </location>
</feature>
<gene>
    <name evidence="3" type="ORF">GUITHDRAFT_116649</name>
</gene>
<evidence type="ECO:0000256" key="1">
    <source>
        <dbReference type="SAM" id="Coils"/>
    </source>
</evidence>
<dbReference type="GeneID" id="17293974"/>
<reference evidence="3 5" key="1">
    <citation type="journal article" date="2012" name="Nature">
        <title>Algal genomes reveal evolutionary mosaicism and the fate of nucleomorphs.</title>
        <authorList>
            <consortium name="DOE Joint Genome Institute"/>
            <person name="Curtis B.A."/>
            <person name="Tanifuji G."/>
            <person name="Burki F."/>
            <person name="Gruber A."/>
            <person name="Irimia M."/>
            <person name="Maruyama S."/>
            <person name="Arias M.C."/>
            <person name="Ball S.G."/>
            <person name="Gile G.H."/>
            <person name="Hirakawa Y."/>
            <person name="Hopkins J.F."/>
            <person name="Kuo A."/>
            <person name="Rensing S.A."/>
            <person name="Schmutz J."/>
            <person name="Symeonidi A."/>
            <person name="Elias M."/>
            <person name="Eveleigh R.J."/>
            <person name="Herman E.K."/>
            <person name="Klute M.J."/>
            <person name="Nakayama T."/>
            <person name="Obornik M."/>
            <person name="Reyes-Prieto A."/>
            <person name="Armbrust E.V."/>
            <person name="Aves S.J."/>
            <person name="Beiko R.G."/>
            <person name="Coutinho P."/>
            <person name="Dacks J.B."/>
            <person name="Durnford D.G."/>
            <person name="Fast N.M."/>
            <person name="Green B.R."/>
            <person name="Grisdale C.J."/>
            <person name="Hempel F."/>
            <person name="Henrissat B."/>
            <person name="Hoppner M.P."/>
            <person name="Ishida K."/>
            <person name="Kim E."/>
            <person name="Koreny L."/>
            <person name="Kroth P.G."/>
            <person name="Liu Y."/>
            <person name="Malik S.B."/>
            <person name="Maier U.G."/>
            <person name="McRose D."/>
            <person name="Mock T."/>
            <person name="Neilson J.A."/>
            <person name="Onodera N.T."/>
            <person name="Poole A.M."/>
            <person name="Pritham E.J."/>
            <person name="Richards T.A."/>
            <person name="Rocap G."/>
            <person name="Roy S.W."/>
            <person name="Sarai C."/>
            <person name="Schaack S."/>
            <person name="Shirato S."/>
            <person name="Slamovits C.H."/>
            <person name="Spencer D.F."/>
            <person name="Suzuki S."/>
            <person name="Worden A.Z."/>
            <person name="Zauner S."/>
            <person name="Barry K."/>
            <person name="Bell C."/>
            <person name="Bharti A.K."/>
            <person name="Crow J.A."/>
            <person name="Grimwood J."/>
            <person name="Kramer R."/>
            <person name="Lindquist E."/>
            <person name="Lucas S."/>
            <person name="Salamov A."/>
            <person name="McFadden G.I."/>
            <person name="Lane C.E."/>
            <person name="Keeling P.J."/>
            <person name="Gray M.W."/>
            <person name="Grigoriev I.V."/>
            <person name="Archibald J.M."/>
        </authorList>
    </citation>
    <scope>NUCLEOTIDE SEQUENCE</scope>
    <source>
        <strain evidence="3 5">CCMP2712</strain>
    </source>
</reference>
<keyword evidence="1" id="KW-0175">Coiled coil</keyword>
<feature type="coiled-coil region" evidence="1">
    <location>
        <begin position="133"/>
        <end position="235"/>
    </location>
</feature>
<accession>L1IN59</accession>
<feature type="compositionally biased region" description="Polar residues" evidence="2">
    <location>
        <begin position="628"/>
        <end position="659"/>
    </location>
</feature>
<keyword evidence="5" id="KW-1185">Reference proteome</keyword>
<dbReference type="PaxDb" id="55529-EKX37235"/>
<proteinExistence type="predicted"/>
<dbReference type="AlphaFoldDB" id="L1IN59"/>
<dbReference type="OrthoDB" id="10264505at2759"/>
<dbReference type="KEGG" id="gtt:GUITHDRAFT_116649"/>
<dbReference type="EnsemblProtists" id="EKX37235">
    <property type="protein sequence ID" value="EKX37235"/>
    <property type="gene ID" value="GUITHDRAFT_116649"/>
</dbReference>
<dbReference type="GO" id="GO:0015035">
    <property type="term" value="F:protein-disulfide reductase activity"/>
    <property type="evidence" value="ECO:0007669"/>
    <property type="project" value="TreeGrafter"/>
</dbReference>
<evidence type="ECO:0000313" key="4">
    <source>
        <dbReference type="EnsemblProtists" id="EKX37235"/>
    </source>
</evidence>
<dbReference type="SUPFAM" id="SSF52833">
    <property type="entry name" value="Thioredoxin-like"/>
    <property type="match status" value="1"/>
</dbReference>
<feature type="region of interest" description="Disordered" evidence="2">
    <location>
        <begin position="605"/>
        <end position="688"/>
    </location>
</feature>
<dbReference type="HOGENOM" id="CLU_368627_0_0_1"/>
<evidence type="ECO:0008006" key="6">
    <source>
        <dbReference type="Google" id="ProtNLM"/>
    </source>
</evidence>
<dbReference type="GO" id="GO:0034976">
    <property type="term" value="P:response to endoplasmic reticulum stress"/>
    <property type="evidence" value="ECO:0007669"/>
    <property type="project" value="TreeGrafter"/>
</dbReference>
<dbReference type="InterPro" id="IPR036249">
    <property type="entry name" value="Thioredoxin-like_sf"/>
</dbReference>
<dbReference type="Gene3D" id="3.40.30.10">
    <property type="entry name" value="Glutaredoxin"/>
    <property type="match status" value="1"/>
</dbReference>
<reference evidence="5" key="2">
    <citation type="submission" date="2012-11" db="EMBL/GenBank/DDBJ databases">
        <authorList>
            <person name="Kuo A."/>
            <person name="Curtis B.A."/>
            <person name="Tanifuji G."/>
            <person name="Burki F."/>
            <person name="Gruber A."/>
            <person name="Irimia M."/>
            <person name="Maruyama S."/>
            <person name="Arias M.C."/>
            <person name="Ball S.G."/>
            <person name="Gile G.H."/>
            <person name="Hirakawa Y."/>
            <person name="Hopkins J.F."/>
            <person name="Rensing S.A."/>
            <person name="Schmutz J."/>
            <person name="Symeonidi A."/>
            <person name="Elias M."/>
            <person name="Eveleigh R.J."/>
            <person name="Herman E.K."/>
            <person name="Klute M.J."/>
            <person name="Nakayama T."/>
            <person name="Obornik M."/>
            <person name="Reyes-Prieto A."/>
            <person name="Armbrust E.V."/>
            <person name="Aves S.J."/>
            <person name="Beiko R.G."/>
            <person name="Coutinho P."/>
            <person name="Dacks J.B."/>
            <person name="Durnford D.G."/>
            <person name="Fast N.M."/>
            <person name="Green B.R."/>
            <person name="Grisdale C."/>
            <person name="Hempe F."/>
            <person name="Henrissat B."/>
            <person name="Hoppner M.P."/>
            <person name="Ishida K.-I."/>
            <person name="Kim E."/>
            <person name="Koreny L."/>
            <person name="Kroth P.G."/>
            <person name="Liu Y."/>
            <person name="Malik S.-B."/>
            <person name="Maier U.G."/>
            <person name="McRose D."/>
            <person name="Mock T."/>
            <person name="Neilson J.A."/>
            <person name="Onodera N.T."/>
            <person name="Poole A.M."/>
            <person name="Pritham E.J."/>
            <person name="Richards T.A."/>
            <person name="Rocap G."/>
            <person name="Roy S.W."/>
            <person name="Sarai C."/>
            <person name="Schaack S."/>
            <person name="Shirato S."/>
            <person name="Slamovits C.H."/>
            <person name="Spencer D.F."/>
            <person name="Suzuki S."/>
            <person name="Worden A.Z."/>
            <person name="Zauner S."/>
            <person name="Barry K."/>
            <person name="Bell C."/>
            <person name="Bharti A.K."/>
            <person name="Crow J.A."/>
            <person name="Grimwood J."/>
            <person name="Kramer R."/>
            <person name="Lindquist E."/>
            <person name="Lucas S."/>
            <person name="Salamov A."/>
            <person name="McFadden G.I."/>
            <person name="Lane C.E."/>
            <person name="Keeling P.J."/>
            <person name="Gray M.W."/>
            <person name="Grigoriev I.V."/>
            <person name="Archibald J.M."/>
        </authorList>
    </citation>
    <scope>NUCLEOTIDE SEQUENCE</scope>
    <source>
        <strain evidence="5">CCMP2712</strain>
    </source>
</reference>
<reference evidence="4" key="3">
    <citation type="submission" date="2015-06" db="UniProtKB">
        <authorList>
            <consortium name="EnsemblProtists"/>
        </authorList>
    </citation>
    <scope>IDENTIFICATION</scope>
</reference>
<evidence type="ECO:0000256" key="2">
    <source>
        <dbReference type="SAM" id="MobiDB-lite"/>
    </source>
</evidence>
<dbReference type="RefSeq" id="XP_005824215.1">
    <property type="nucleotide sequence ID" value="XM_005824158.1"/>
</dbReference>
<feature type="compositionally biased region" description="Basic and acidic residues" evidence="2">
    <location>
        <begin position="370"/>
        <end position="380"/>
    </location>
</feature>
<organism evidence="3">
    <name type="scientific">Guillardia theta (strain CCMP2712)</name>
    <name type="common">Cryptophyte</name>
    <dbReference type="NCBI Taxonomy" id="905079"/>
    <lineage>
        <taxon>Eukaryota</taxon>
        <taxon>Cryptophyceae</taxon>
        <taxon>Pyrenomonadales</taxon>
        <taxon>Geminigeraceae</taxon>
        <taxon>Guillardia</taxon>
    </lineage>
</organism>
<dbReference type="GO" id="GO:0005788">
    <property type="term" value="C:endoplasmic reticulum lumen"/>
    <property type="evidence" value="ECO:0007669"/>
    <property type="project" value="TreeGrafter"/>
</dbReference>
<feature type="region of interest" description="Disordered" evidence="2">
    <location>
        <begin position="370"/>
        <end position="394"/>
    </location>
</feature>
<sequence>MPDRRLKLEERKLESTRDQQRKVSVLVAENAEEFFSSEVHYLKPVLFTKKAETPSLWLRLSEAFGECCKFGEIRHTETALMERFAVSPDALPKIIAVTHDGDGGERVIPYEGPSDFDRISEFLVETGGGRSPALELKRELEMQKREMKSLRQELEREKEALQVARTEIARSKLGQVGQVEAVKKSLEAELAEAKEREKSLRAQVESESRVFSAEIIKLKEEKQLLSDKLMALEAAQGERVVMLNSRNADAFLASTIRPLKAVLFTTKTDVPPLWQQLAEAQSMTTAFGVVRHVEEDVLESFELTAADLPHICIFRGRGRENPVVYDGEVKLEALSSFLRDAVEGGETVIAMRQQMHSAMRQVEHLTEQLEERSRKSKEAEAEAEAEAEEMKRRHEEEMARVVREHQEAIRDVQEQMAKLQQESKKRIRMAEEEVEHMKTEMEAERSAVSKDLQEHLKMMEEEVCAAIDLAPLLTRWKFSAERSRWNMLRELVAQLDSEILLVDRLSRSCEKAVLRASSAVHVTLVRRARETERMQASLREFIDDVAPSQVISAINYGDNQLRAKSLLTSDGESLIESLTTQYKSLKSRINDLDFLGDKRALDLERPSSSSKFVGGKKPERRPEDGESRSVSQRGGSEGISDTLSDTASVRSGSKSSETLSGHKDEEGKSWGEASQRKGGVEDGKMDAAKLQRAKKKQANELVNIAGLDEEISIGRLTREVEKTETKNVFSWRDKRLIDDETGSLVYAYPRWLEEVK</sequence>
<name>L1IN59_GUITC</name>
<evidence type="ECO:0000313" key="3">
    <source>
        <dbReference type="EMBL" id="EKX37235.1"/>
    </source>
</evidence>
<dbReference type="PANTHER" id="PTHR45815:SF3">
    <property type="entry name" value="PROTEIN DISULFIDE-ISOMERASE A6"/>
    <property type="match status" value="1"/>
</dbReference>
<dbReference type="Proteomes" id="UP000011087">
    <property type="component" value="Unassembled WGS sequence"/>
</dbReference>
<protein>
    <recommendedName>
        <fullName evidence="6">Thioredoxin domain-containing protein</fullName>
    </recommendedName>
</protein>
<evidence type="ECO:0000313" key="5">
    <source>
        <dbReference type="Proteomes" id="UP000011087"/>
    </source>
</evidence>